<dbReference type="SMART" id="SM00450">
    <property type="entry name" value="RHOD"/>
    <property type="match status" value="1"/>
</dbReference>
<evidence type="ECO:0000313" key="2">
    <source>
        <dbReference type="EMBL" id="KAG2429194.1"/>
    </source>
</evidence>
<dbReference type="PROSITE" id="PS50206">
    <property type="entry name" value="RHODANESE_3"/>
    <property type="match status" value="1"/>
</dbReference>
<dbReference type="SUPFAM" id="SSF52821">
    <property type="entry name" value="Rhodanese/Cell cycle control phosphatase"/>
    <property type="match status" value="1"/>
</dbReference>
<dbReference type="Gene3D" id="3.40.250.10">
    <property type="entry name" value="Rhodanese-like domain"/>
    <property type="match status" value="1"/>
</dbReference>
<dbReference type="InterPro" id="IPR044664">
    <property type="entry name" value="STR11-like"/>
</dbReference>
<proteinExistence type="predicted"/>
<dbReference type="InterPro" id="IPR036873">
    <property type="entry name" value="Rhodanese-like_dom_sf"/>
</dbReference>
<dbReference type="InterPro" id="IPR001763">
    <property type="entry name" value="Rhodanese-like_dom"/>
</dbReference>
<sequence>MSLALLKSSAPAVAAPRRSGAVAPGCSARGCRKAFRSSSSSSSAARRAAAVRVHASAQPSVEQRWDAQVTEGKVRNVTGADIRSYLADGWTLLDVRPPSEASKARITGAVEVPMFLEDEEVSLSSFIKRASAFGMGGWWLGGGHMVPNPNFMGEVQAKVPKSAKVIVGCQKGLRSLAACEQLSLAGYDTLAWVNGGFDSCKAGQVPTVGDVDIRYAGIGGLSEAIGWTEVQQEQNKGLGSVDGALKIVGLILVADLMLFASEYVQAFMEGKVSLPSL</sequence>
<feature type="domain" description="Rhodanese" evidence="1">
    <location>
        <begin position="86"/>
        <end position="209"/>
    </location>
</feature>
<evidence type="ECO:0000259" key="1">
    <source>
        <dbReference type="PROSITE" id="PS50206"/>
    </source>
</evidence>
<name>A0A835VXI1_9CHLO</name>
<reference evidence="2" key="1">
    <citation type="journal article" date="2020" name="bioRxiv">
        <title>Comparative genomics of Chlamydomonas.</title>
        <authorList>
            <person name="Craig R.J."/>
            <person name="Hasan A.R."/>
            <person name="Ness R.W."/>
            <person name="Keightley P.D."/>
        </authorList>
    </citation>
    <scope>NUCLEOTIDE SEQUENCE</scope>
    <source>
        <strain evidence="2">CCAP 11/173</strain>
    </source>
</reference>
<organism evidence="2 3">
    <name type="scientific">Chlamydomonas schloesseri</name>
    <dbReference type="NCBI Taxonomy" id="2026947"/>
    <lineage>
        <taxon>Eukaryota</taxon>
        <taxon>Viridiplantae</taxon>
        <taxon>Chlorophyta</taxon>
        <taxon>core chlorophytes</taxon>
        <taxon>Chlorophyceae</taxon>
        <taxon>CS clade</taxon>
        <taxon>Chlamydomonadales</taxon>
        <taxon>Chlamydomonadaceae</taxon>
        <taxon>Chlamydomonas</taxon>
    </lineage>
</organism>
<dbReference type="PANTHER" id="PTHR45187:SF2">
    <property type="entry name" value="RHODANESE-LIKE DOMAIN-CONTAINING PROTEIN 11, CHLOROPLASTIC"/>
    <property type="match status" value="1"/>
</dbReference>
<keyword evidence="3" id="KW-1185">Reference proteome</keyword>
<dbReference type="Pfam" id="PF00581">
    <property type="entry name" value="Rhodanese"/>
    <property type="match status" value="1"/>
</dbReference>
<dbReference type="Proteomes" id="UP000613740">
    <property type="component" value="Unassembled WGS sequence"/>
</dbReference>
<dbReference type="OrthoDB" id="566238at2759"/>
<dbReference type="PANTHER" id="PTHR45187">
    <property type="entry name" value="RHODANESE-LIKE DOMAIN-CONTAINING PROTEIN 11, CHLOROPLASTIC"/>
    <property type="match status" value="1"/>
</dbReference>
<gene>
    <name evidence="2" type="ORF">HYH02_014127</name>
</gene>
<dbReference type="EMBL" id="JAEHOD010000087">
    <property type="protein sequence ID" value="KAG2429194.1"/>
    <property type="molecule type" value="Genomic_DNA"/>
</dbReference>
<evidence type="ECO:0000313" key="3">
    <source>
        <dbReference type="Proteomes" id="UP000613740"/>
    </source>
</evidence>
<protein>
    <recommendedName>
        <fullName evidence="1">Rhodanese domain-containing protein</fullName>
    </recommendedName>
</protein>
<dbReference type="AlphaFoldDB" id="A0A835VXI1"/>
<comment type="caution">
    <text evidence="2">The sequence shown here is derived from an EMBL/GenBank/DDBJ whole genome shotgun (WGS) entry which is preliminary data.</text>
</comment>
<dbReference type="CDD" id="cd00158">
    <property type="entry name" value="RHOD"/>
    <property type="match status" value="1"/>
</dbReference>
<accession>A0A835VXI1</accession>